<proteinExistence type="predicted"/>
<name>A0ABU6Y257_9FABA</name>
<reference evidence="1 2" key="1">
    <citation type="journal article" date="2023" name="Plants (Basel)">
        <title>Bridging the Gap: Combining Genomics and Transcriptomics Approaches to Understand Stylosanthes scabra, an Orphan Legume from the Brazilian Caatinga.</title>
        <authorList>
            <person name="Ferreira-Neto J.R.C."/>
            <person name="da Silva M.D."/>
            <person name="Binneck E."/>
            <person name="de Melo N.F."/>
            <person name="da Silva R.H."/>
            <person name="de Melo A.L.T.M."/>
            <person name="Pandolfi V."/>
            <person name="Bustamante F.O."/>
            <person name="Brasileiro-Vidal A.C."/>
            <person name="Benko-Iseppon A.M."/>
        </authorList>
    </citation>
    <scope>NUCLEOTIDE SEQUENCE [LARGE SCALE GENOMIC DNA]</scope>
    <source>
        <tissue evidence="1">Leaves</tissue>
    </source>
</reference>
<dbReference type="EMBL" id="JASCZI010217227">
    <property type="protein sequence ID" value="MED6202848.1"/>
    <property type="molecule type" value="Genomic_DNA"/>
</dbReference>
<evidence type="ECO:0000313" key="2">
    <source>
        <dbReference type="Proteomes" id="UP001341840"/>
    </source>
</evidence>
<protein>
    <submittedName>
        <fullName evidence="1">Uncharacterized protein</fullName>
    </submittedName>
</protein>
<gene>
    <name evidence="1" type="ORF">PIB30_109724</name>
</gene>
<evidence type="ECO:0000313" key="1">
    <source>
        <dbReference type="EMBL" id="MED6202848.1"/>
    </source>
</evidence>
<organism evidence="1 2">
    <name type="scientific">Stylosanthes scabra</name>
    <dbReference type="NCBI Taxonomy" id="79078"/>
    <lineage>
        <taxon>Eukaryota</taxon>
        <taxon>Viridiplantae</taxon>
        <taxon>Streptophyta</taxon>
        <taxon>Embryophyta</taxon>
        <taxon>Tracheophyta</taxon>
        <taxon>Spermatophyta</taxon>
        <taxon>Magnoliopsida</taxon>
        <taxon>eudicotyledons</taxon>
        <taxon>Gunneridae</taxon>
        <taxon>Pentapetalae</taxon>
        <taxon>rosids</taxon>
        <taxon>fabids</taxon>
        <taxon>Fabales</taxon>
        <taxon>Fabaceae</taxon>
        <taxon>Papilionoideae</taxon>
        <taxon>50 kb inversion clade</taxon>
        <taxon>dalbergioids sensu lato</taxon>
        <taxon>Dalbergieae</taxon>
        <taxon>Pterocarpus clade</taxon>
        <taxon>Stylosanthes</taxon>
    </lineage>
</organism>
<comment type="caution">
    <text evidence="1">The sequence shown here is derived from an EMBL/GenBank/DDBJ whole genome shotgun (WGS) entry which is preliminary data.</text>
</comment>
<dbReference type="Proteomes" id="UP001341840">
    <property type="component" value="Unassembled WGS sequence"/>
</dbReference>
<accession>A0ABU6Y257</accession>
<sequence length="102" mass="12358">MQLKRRKEGGHEKFPSLWKPNQKARSLYRFTQSLHPIHFHWLSLAPDPKRETSLSNEIPDPRMPYRWNLQVLTSRSSMILIPQRILKKTSLQQKELTLLRWW</sequence>
<keyword evidence="2" id="KW-1185">Reference proteome</keyword>